<reference evidence="1" key="1">
    <citation type="submission" date="2020-08" db="EMBL/GenBank/DDBJ databases">
        <title>Multicomponent nature underlies the extraordinary mechanical properties of spider dragline silk.</title>
        <authorList>
            <person name="Kono N."/>
            <person name="Nakamura H."/>
            <person name="Mori M."/>
            <person name="Yoshida Y."/>
            <person name="Ohtoshi R."/>
            <person name="Malay A.D."/>
            <person name="Moran D.A.P."/>
            <person name="Tomita M."/>
            <person name="Numata K."/>
            <person name="Arakawa K."/>
        </authorList>
    </citation>
    <scope>NUCLEOTIDE SEQUENCE</scope>
</reference>
<protein>
    <submittedName>
        <fullName evidence="1">Uncharacterized protein</fullName>
    </submittedName>
</protein>
<evidence type="ECO:0000313" key="2">
    <source>
        <dbReference type="Proteomes" id="UP000886998"/>
    </source>
</evidence>
<proteinExistence type="predicted"/>
<accession>A0A8X7CN70</accession>
<dbReference type="Proteomes" id="UP000886998">
    <property type="component" value="Unassembled WGS sequence"/>
</dbReference>
<dbReference type="EMBL" id="BMAV01019127">
    <property type="protein sequence ID" value="GFY71855.1"/>
    <property type="molecule type" value="Genomic_DNA"/>
</dbReference>
<keyword evidence="2" id="KW-1185">Reference proteome</keyword>
<comment type="caution">
    <text evidence="1">The sequence shown here is derived from an EMBL/GenBank/DDBJ whole genome shotgun (WGS) entry which is preliminary data.</text>
</comment>
<dbReference type="AlphaFoldDB" id="A0A8X7CN70"/>
<evidence type="ECO:0000313" key="1">
    <source>
        <dbReference type="EMBL" id="GFY71855.1"/>
    </source>
</evidence>
<gene>
    <name evidence="1" type="ORF">TNIN_182411</name>
</gene>
<organism evidence="1 2">
    <name type="scientific">Trichonephila inaurata madagascariensis</name>
    <dbReference type="NCBI Taxonomy" id="2747483"/>
    <lineage>
        <taxon>Eukaryota</taxon>
        <taxon>Metazoa</taxon>
        <taxon>Ecdysozoa</taxon>
        <taxon>Arthropoda</taxon>
        <taxon>Chelicerata</taxon>
        <taxon>Arachnida</taxon>
        <taxon>Araneae</taxon>
        <taxon>Araneomorphae</taxon>
        <taxon>Entelegynae</taxon>
        <taxon>Araneoidea</taxon>
        <taxon>Nephilidae</taxon>
        <taxon>Trichonephila</taxon>
        <taxon>Trichonephila inaurata</taxon>
    </lineage>
</organism>
<sequence>MRNVKAFQEFKPNSSPEKPICSPKIFAKVNPLQTDAPVRRWEPGFIFVTKDRGRASHCLLKQKFSNLLSGITALWKGISRYNFGLKLKHYLDKKFVIETDHNPLQDTPK</sequence>
<name>A0A8X7CN70_9ARAC</name>